<reference evidence="2 3" key="1">
    <citation type="submission" date="2022-11" db="EMBL/GenBank/DDBJ databases">
        <title>The characterization of three novel Bacteroidetes species and genomic analysis of their roles in tidal elemental geochemical cycles.</title>
        <authorList>
            <person name="Ma K.-J."/>
        </authorList>
    </citation>
    <scope>NUCLEOTIDE SEQUENCE [LARGE SCALE GENOMIC DNA]</scope>
    <source>
        <strain evidence="2 3">M82</strain>
    </source>
</reference>
<evidence type="ECO:0008006" key="4">
    <source>
        <dbReference type="Google" id="ProtNLM"/>
    </source>
</evidence>
<dbReference type="Proteomes" id="UP001207228">
    <property type="component" value="Unassembled WGS sequence"/>
</dbReference>
<protein>
    <recommendedName>
        <fullName evidence="4">DKNYY family protein</fullName>
    </recommendedName>
</protein>
<evidence type="ECO:0000256" key="1">
    <source>
        <dbReference type="SAM" id="SignalP"/>
    </source>
</evidence>
<name>A0ABT3RBF0_9BACT</name>
<organism evidence="2 3">
    <name type="scientific">Pontibacter anaerobius</name>
    <dbReference type="NCBI Taxonomy" id="2993940"/>
    <lineage>
        <taxon>Bacteria</taxon>
        <taxon>Pseudomonadati</taxon>
        <taxon>Bacteroidota</taxon>
        <taxon>Cytophagia</taxon>
        <taxon>Cytophagales</taxon>
        <taxon>Hymenobacteraceae</taxon>
        <taxon>Pontibacter</taxon>
    </lineage>
</organism>
<proteinExistence type="predicted"/>
<comment type="caution">
    <text evidence="2">The sequence shown here is derived from an EMBL/GenBank/DDBJ whole genome shotgun (WGS) entry which is preliminary data.</text>
</comment>
<keyword evidence="1" id="KW-0732">Signal</keyword>
<gene>
    <name evidence="2" type="ORF">OO017_04475</name>
</gene>
<accession>A0ABT3RBF0</accession>
<dbReference type="PROSITE" id="PS51257">
    <property type="entry name" value="PROKAR_LIPOPROTEIN"/>
    <property type="match status" value="1"/>
</dbReference>
<sequence>MRRALLFLVVLAGFVVACEDKYKDPDPNVMGYDYYPLEVGDYRIYNVTDIRFMSDVGDTTRFQLRERVDTTFFDQTNTLTYKIIRSIRGNENQEWVDDSVMVVTKSDAMVVETRNNTKHVKLVFPVKEGFTWLGDAYNNNKEASYKPDPATNRRSDYYLIKESYTFENVGQAFSINDTTYSKTLTVVQGTPIETWIGYDDRKEVYAEGVGMVYRLYTRIIYCNAMESKDCTYGIGYKLHGHERHEKLISYGKE</sequence>
<dbReference type="EMBL" id="JAPFQO010000002">
    <property type="protein sequence ID" value="MCX2739193.1"/>
    <property type="molecule type" value="Genomic_DNA"/>
</dbReference>
<keyword evidence="3" id="KW-1185">Reference proteome</keyword>
<dbReference type="RefSeq" id="WP_266051248.1">
    <property type="nucleotide sequence ID" value="NZ_JAPFQO010000002.1"/>
</dbReference>
<feature type="signal peptide" evidence="1">
    <location>
        <begin position="1"/>
        <end position="17"/>
    </location>
</feature>
<feature type="chain" id="PRO_5046901234" description="DKNYY family protein" evidence="1">
    <location>
        <begin position="18"/>
        <end position="253"/>
    </location>
</feature>
<evidence type="ECO:0000313" key="3">
    <source>
        <dbReference type="Proteomes" id="UP001207228"/>
    </source>
</evidence>
<evidence type="ECO:0000313" key="2">
    <source>
        <dbReference type="EMBL" id="MCX2739193.1"/>
    </source>
</evidence>